<keyword evidence="2" id="KW-0808">Transferase</keyword>
<dbReference type="EMBL" id="QGTL01000014">
    <property type="protein sequence ID" value="PWV70164.1"/>
    <property type="molecule type" value="Genomic_DNA"/>
</dbReference>
<dbReference type="Gene3D" id="3.40.630.30">
    <property type="match status" value="1"/>
</dbReference>
<organism evidence="2 3">
    <name type="scientific">Nocardia neocaledoniensis</name>
    <dbReference type="NCBI Taxonomy" id="236511"/>
    <lineage>
        <taxon>Bacteria</taxon>
        <taxon>Bacillati</taxon>
        <taxon>Actinomycetota</taxon>
        <taxon>Actinomycetes</taxon>
        <taxon>Mycobacteriales</taxon>
        <taxon>Nocardiaceae</taxon>
        <taxon>Nocardia</taxon>
    </lineage>
</organism>
<dbReference type="PANTHER" id="PTHR42791:SF1">
    <property type="entry name" value="N-ACETYLTRANSFERASE DOMAIN-CONTAINING PROTEIN"/>
    <property type="match status" value="1"/>
</dbReference>
<dbReference type="InterPro" id="IPR052523">
    <property type="entry name" value="Trichothecene_AcTrans"/>
</dbReference>
<dbReference type="SUPFAM" id="SSF55729">
    <property type="entry name" value="Acyl-CoA N-acyltransferases (Nat)"/>
    <property type="match status" value="1"/>
</dbReference>
<dbReference type="RefSeq" id="WP_110040840.1">
    <property type="nucleotide sequence ID" value="NZ_QGTL01000014.1"/>
</dbReference>
<reference evidence="2 3" key="1">
    <citation type="submission" date="2018-05" db="EMBL/GenBank/DDBJ databases">
        <title>Genomic Encyclopedia of Type Strains, Phase IV (KMG-IV): sequencing the most valuable type-strain genomes for metagenomic binning, comparative biology and taxonomic classification.</title>
        <authorList>
            <person name="Goeker M."/>
        </authorList>
    </citation>
    <scope>NUCLEOTIDE SEQUENCE [LARGE SCALE GENOMIC DNA]</scope>
    <source>
        <strain evidence="2 3">DSM 44717</strain>
    </source>
</reference>
<evidence type="ECO:0000313" key="3">
    <source>
        <dbReference type="Proteomes" id="UP000246410"/>
    </source>
</evidence>
<gene>
    <name evidence="2" type="ORF">DFR69_114131</name>
</gene>
<evidence type="ECO:0000259" key="1">
    <source>
        <dbReference type="PROSITE" id="PS51186"/>
    </source>
</evidence>
<protein>
    <submittedName>
        <fullName evidence="2">Putative GNAT family acetyltransferase</fullName>
    </submittedName>
</protein>
<dbReference type="PANTHER" id="PTHR42791">
    <property type="entry name" value="GNAT FAMILY ACETYLTRANSFERASE"/>
    <property type="match status" value="1"/>
</dbReference>
<dbReference type="PROSITE" id="PS51186">
    <property type="entry name" value="GNAT"/>
    <property type="match status" value="1"/>
</dbReference>
<dbReference type="Pfam" id="PF00583">
    <property type="entry name" value="Acetyltransf_1"/>
    <property type="match status" value="1"/>
</dbReference>
<evidence type="ECO:0000313" key="2">
    <source>
        <dbReference type="EMBL" id="PWV70164.1"/>
    </source>
</evidence>
<dbReference type="AlphaFoldDB" id="A0A317N4X2"/>
<dbReference type="GO" id="GO:0016747">
    <property type="term" value="F:acyltransferase activity, transferring groups other than amino-acyl groups"/>
    <property type="evidence" value="ECO:0007669"/>
    <property type="project" value="InterPro"/>
</dbReference>
<dbReference type="InterPro" id="IPR016181">
    <property type="entry name" value="Acyl_CoA_acyltransferase"/>
</dbReference>
<sequence>MNPHVWRAGPEELAAVTEAFVVGSADEVVATWIKAGDPAVEEAYRTVHVPQFVANSMAEDEVWVAGTEDEIWAVSLWQHATSADRFVTEAAQVRAMAATVPDNVSARRMAAVSTAVADAHPREFPHHYLHVIVTVPEHRGKGAGGAILAERLAGFAAAGESAFLEASTERSSRLYARQGFARAGEPIVLPEDGPTLLPMWFRG</sequence>
<proteinExistence type="predicted"/>
<dbReference type="InterPro" id="IPR000182">
    <property type="entry name" value="GNAT_dom"/>
</dbReference>
<keyword evidence="3" id="KW-1185">Reference proteome</keyword>
<dbReference type="Proteomes" id="UP000246410">
    <property type="component" value="Unassembled WGS sequence"/>
</dbReference>
<feature type="domain" description="N-acetyltransferase" evidence="1">
    <location>
        <begin position="61"/>
        <end position="203"/>
    </location>
</feature>
<name>A0A317N4X2_9NOCA</name>
<accession>A0A317N4X2</accession>
<comment type="caution">
    <text evidence="2">The sequence shown here is derived from an EMBL/GenBank/DDBJ whole genome shotgun (WGS) entry which is preliminary data.</text>
</comment>